<organism evidence="2 3">
    <name type="scientific">Tissierella simiarum</name>
    <dbReference type="NCBI Taxonomy" id="2841534"/>
    <lineage>
        <taxon>Bacteria</taxon>
        <taxon>Bacillati</taxon>
        <taxon>Bacillota</taxon>
        <taxon>Tissierellia</taxon>
        <taxon>Tissierellales</taxon>
        <taxon>Tissierellaceae</taxon>
        <taxon>Tissierella</taxon>
    </lineage>
</organism>
<dbReference type="EMBL" id="JAHLPM010000009">
    <property type="protein sequence ID" value="MBU5438733.1"/>
    <property type="molecule type" value="Genomic_DNA"/>
</dbReference>
<gene>
    <name evidence="2" type="ORF">KQI42_11965</name>
</gene>
<dbReference type="InterPro" id="IPR000182">
    <property type="entry name" value="GNAT_dom"/>
</dbReference>
<dbReference type="PANTHER" id="PTHR31143:SF2">
    <property type="entry name" value="FR47-LIKE DOMAIN-CONTAINING PROTEIN-RELATED"/>
    <property type="match status" value="1"/>
</dbReference>
<dbReference type="Pfam" id="PF00583">
    <property type="entry name" value="Acetyltransf_1"/>
    <property type="match status" value="1"/>
</dbReference>
<keyword evidence="2" id="KW-0808">Transferase</keyword>
<dbReference type="PROSITE" id="PS51186">
    <property type="entry name" value="GNAT"/>
    <property type="match status" value="1"/>
</dbReference>
<feature type="domain" description="N-acetyltransferase" evidence="1">
    <location>
        <begin position="144"/>
        <end position="271"/>
    </location>
</feature>
<protein>
    <submittedName>
        <fullName evidence="2">GNAT family N-acetyltransferase</fullName>
        <ecNumber evidence="2">2.3.1.-</ecNumber>
    </submittedName>
</protein>
<reference evidence="2 3" key="1">
    <citation type="submission" date="2021-06" db="EMBL/GenBank/DDBJ databases">
        <authorList>
            <person name="Sun Q."/>
            <person name="Li D."/>
        </authorList>
    </citation>
    <scope>NUCLEOTIDE SEQUENCE [LARGE SCALE GENOMIC DNA]</scope>
    <source>
        <strain evidence="2 3">MSJ-40</strain>
    </source>
</reference>
<name>A0ABS6E741_9FIRM</name>
<evidence type="ECO:0000313" key="3">
    <source>
        <dbReference type="Proteomes" id="UP000749471"/>
    </source>
</evidence>
<dbReference type="RefSeq" id="WP_216520047.1">
    <property type="nucleotide sequence ID" value="NZ_JAHLPM010000009.1"/>
</dbReference>
<dbReference type="InterPro" id="IPR027365">
    <property type="entry name" value="GNAT_acetyltra_YdfB-like"/>
</dbReference>
<comment type="caution">
    <text evidence="2">The sequence shown here is derived from an EMBL/GenBank/DDBJ whole genome shotgun (WGS) entry which is preliminary data.</text>
</comment>
<accession>A0ABS6E741</accession>
<dbReference type="EC" id="2.3.1.-" evidence="2"/>
<evidence type="ECO:0000259" key="1">
    <source>
        <dbReference type="PROSITE" id="PS51186"/>
    </source>
</evidence>
<evidence type="ECO:0000313" key="2">
    <source>
        <dbReference type="EMBL" id="MBU5438733.1"/>
    </source>
</evidence>
<keyword evidence="2" id="KW-0012">Acyltransferase</keyword>
<dbReference type="PANTHER" id="PTHR31143">
    <property type="match status" value="1"/>
</dbReference>
<dbReference type="Proteomes" id="UP000749471">
    <property type="component" value="Unassembled WGS sequence"/>
</dbReference>
<dbReference type="GO" id="GO:0016746">
    <property type="term" value="F:acyltransferase activity"/>
    <property type="evidence" value="ECO:0007669"/>
    <property type="project" value="UniProtKB-KW"/>
</dbReference>
<sequence length="271" mass="31294">MMITFDKSSNIFDIEPFIKDEVTFNLMHRIRDDDNPLMMKSENGKIIMAQSSPKYPVWIWTDKSIEENEYEELADDFYNLFCDRTKLTFVAKPQIAEFIANNYAKRRGVNWKTSICMESYCCPVIISPRNINGSINKPSLEDIGIIAEFLVGFIEDCFNINTTIDKQIEIAREYILSDNFYVWKVGNKIVSMANIAHRSPRHGRINEVYTPLSQRKKGYASALVSEISKIIYRENRIPMLYTDLSNPASNKAYKNVGFIECGRVNQISFGL</sequence>
<keyword evidence="3" id="KW-1185">Reference proteome</keyword>
<proteinExistence type="predicted"/>